<evidence type="ECO:0000256" key="1">
    <source>
        <dbReference type="SAM" id="MobiDB-lite"/>
    </source>
</evidence>
<feature type="compositionally biased region" description="Basic and acidic residues" evidence="1">
    <location>
        <begin position="344"/>
        <end position="361"/>
    </location>
</feature>
<feature type="region of interest" description="Disordered" evidence="1">
    <location>
        <begin position="92"/>
        <end position="545"/>
    </location>
</feature>
<dbReference type="EMBL" id="BMVU01000010">
    <property type="protein sequence ID" value="GGX72339.1"/>
    <property type="molecule type" value="Genomic_DNA"/>
</dbReference>
<dbReference type="Proteomes" id="UP000619244">
    <property type="component" value="Unassembled WGS sequence"/>
</dbReference>
<feature type="compositionally biased region" description="Acidic residues" evidence="1">
    <location>
        <begin position="387"/>
        <end position="396"/>
    </location>
</feature>
<feature type="compositionally biased region" description="Basic and acidic residues" evidence="1">
    <location>
        <begin position="435"/>
        <end position="463"/>
    </location>
</feature>
<feature type="compositionally biased region" description="Basic and acidic residues" evidence="1">
    <location>
        <begin position="220"/>
        <end position="246"/>
    </location>
</feature>
<evidence type="ECO:0000313" key="3">
    <source>
        <dbReference type="Proteomes" id="UP000619244"/>
    </source>
</evidence>
<reference evidence="2" key="2">
    <citation type="submission" date="2020-09" db="EMBL/GenBank/DDBJ databases">
        <authorList>
            <person name="Sun Q."/>
            <person name="Ohkuma M."/>
        </authorList>
    </citation>
    <scope>NUCLEOTIDE SEQUENCE</scope>
    <source>
        <strain evidence="2">JCM 4790</strain>
    </source>
</reference>
<feature type="compositionally biased region" description="Gly residues" evidence="1">
    <location>
        <begin position="485"/>
        <end position="496"/>
    </location>
</feature>
<keyword evidence="3" id="KW-1185">Reference proteome</keyword>
<name>A0A918KQU0_9ACTN</name>
<reference evidence="2" key="1">
    <citation type="journal article" date="2014" name="Int. J. Syst. Evol. Microbiol.">
        <title>Complete genome sequence of Corynebacterium casei LMG S-19264T (=DSM 44701T), isolated from a smear-ripened cheese.</title>
        <authorList>
            <consortium name="US DOE Joint Genome Institute (JGI-PGF)"/>
            <person name="Walter F."/>
            <person name="Albersmeier A."/>
            <person name="Kalinowski J."/>
            <person name="Ruckert C."/>
        </authorList>
    </citation>
    <scope>NUCLEOTIDE SEQUENCE</scope>
    <source>
        <strain evidence="2">JCM 4790</strain>
    </source>
</reference>
<feature type="region of interest" description="Disordered" evidence="1">
    <location>
        <begin position="38"/>
        <end position="69"/>
    </location>
</feature>
<dbReference type="AlphaFoldDB" id="A0A918KQU0"/>
<sequence length="545" mass="55182">MASAYARRHGLGVRADVAVAHGGGQGVDELRCDGLRVGQSARGGQVPGEGVGEPVGEQRAEDGGADAAADLPEVGVCAGGGAEVGGAHGVLHGEHEDRHHHADAGAEHGRPDAVVQPGRVGVQAGQQPHAEGGQGAAEDRGEAVAAGAADELPGDDRGEDDAARHGQHEQAGLGGRGAVDHLQEARQVAGRAEQGDADDQAHQRGDVEDGVAEQPQGDDGFGREALGEHEEQRADDGAGGQAEDRAGAPGVLGAAPAGQQHQAGGGGGQQQGAGHVEAGPGGGPGELEDDGDDGQGEQAEGHVDVEAPAPGEVVGEVAAEQRSGDRGEAERGADEAHVAAALPGRHDVRDDRLYADHESARADALQGAPGDELVHRGRPAGQRGAGDEDDDGELEDALAAVEVAELAVDGQADRRGEQVGGDRPGHPVQAVQLADDPRQRGGDDHLLQGGEQQREHEPAEDQAHPAGPESGDRCGGRVRRRGGRRGAGSVLGGRGGPLVPHLGDPAHVPLPSSRLPHRSRVVRQRAAGARGYGGPPPLRVIHSNR</sequence>
<feature type="compositionally biased region" description="Basic and acidic residues" evidence="1">
    <location>
        <begin position="322"/>
        <end position="337"/>
    </location>
</feature>
<feature type="compositionally biased region" description="Basic and acidic residues" evidence="1">
    <location>
        <begin position="92"/>
        <end position="111"/>
    </location>
</feature>
<feature type="compositionally biased region" description="Low complexity" evidence="1">
    <location>
        <begin position="397"/>
        <end position="409"/>
    </location>
</feature>
<proteinExistence type="predicted"/>
<comment type="caution">
    <text evidence="2">The sequence shown here is derived from an EMBL/GenBank/DDBJ whole genome shotgun (WGS) entry which is preliminary data.</text>
</comment>
<evidence type="ECO:0000313" key="2">
    <source>
        <dbReference type="EMBL" id="GGX72339.1"/>
    </source>
</evidence>
<protein>
    <submittedName>
        <fullName evidence="2">Uncharacterized protein</fullName>
    </submittedName>
</protein>
<organism evidence="2 3">
    <name type="scientific">Streptomyces minutiscleroticus</name>
    <dbReference type="NCBI Taxonomy" id="68238"/>
    <lineage>
        <taxon>Bacteria</taxon>
        <taxon>Bacillati</taxon>
        <taxon>Actinomycetota</taxon>
        <taxon>Actinomycetes</taxon>
        <taxon>Kitasatosporales</taxon>
        <taxon>Streptomycetaceae</taxon>
        <taxon>Streptomyces</taxon>
    </lineage>
</organism>
<feature type="compositionally biased region" description="Low complexity" evidence="1">
    <location>
        <begin position="247"/>
        <end position="262"/>
    </location>
</feature>
<accession>A0A918KQU0</accession>
<feature type="compositionally biased region" description="Acidic residues" evidence="1">
    <location>
        <begin position="286"/>
        <end position="295"/>
    </location>
</feature>
<feature type="compositionally biased region" description="Basic and acidic residues" evidence="1">
    <location>
        <begin position="154"/>
        <end position="168"/>
    </location>
</feature>
<gene>
    <name evidence="2" type="ORF">GCM10010358_28430</name>
</gene>